<protein>
    <submittedName>
        <fullName evidence="2">Uncharacterized protein</fullName>
    </submittedName>
</protein>
<sequence length="318" mass="35124">MEDRVTPSESSQPAPNNLPPAAPQTLPTTPLLLKHPAAPQAPRRSPNFAHHPAAPQAPRCSSSTPLLPKLSIPLPGCNLKFPDPPLLQSAATAVRVSERKTGSPPESKLGKQALWVSEGFYYLWVSEGEGFYYLWVSEGFYYLWVSEGEGFYYLWVSEGFYNLFLVNGSRYGAGGFEPAAQLKFPCLSYRNSGSLHLIDLGFEAADYRNLYAPGSKPPIPEPVLGPAPSLYVIQITATSTLQAPNPQTRAASYPESYPEPLCLEYTFPVMSHPLPTSQYNPPKDSSRNDPDEGLKRTKARRKMYAAHNDENKRHGLKC</sequence>
<dbReference type="AlphaFoldDB" id="A0A5J5EBD6"/>
<accession>A0A5J5EBD6</accession>
<reference evidence="2 3" key="1">
    <citation type="submission" date="2019-09" db="EMBL/GenBank/DDBJ databases">
        <title>Draft genome of the ectomycorrhizal ascomycete Sphaerosporella brunnea.</title>
        <authorList>
            <consortium name="DOE Joint Genome Institute"/>
            <person name="Benucci G.M."/>
            <person name="Marozzi G."/>
            <person name="Antonielli L."/>
            <person name="Sanchez S."/>
            <person name="Marco P."/>
            <person name="Wang X."/>
            <person name="Falini L.B."/>
            <person name="Barry K."/>
            <person name="Haridas S."/>
            <person name="Lipzen A."/>
            <person name="Labutti K."/>
            <person name="Grigoriev I.V."/>
            <person name="Murat C."/>
            <person name="Martin F."/>
            <person name="Albertini E."/>
            <person name="Donnini D."/>
            <person name="Bonito G."/>
        </authorList>
    </citation>
    <scope>NUCLEOTIDE SEQUENCE [LARGE SCALE GENOMIC DNA]</scope>
    <source>
        <strain evidence="2 3">Sb_GMNB300</strain>
    </source>
</reference>
<proteinExistence type="predicted"/>
<dbReference type="Proteomes" id="UP000326924">
    <property type="component" value="Unassembled WGS sequence"/>
</dbReference>
<feature type="region of interest" description="Disordered" evidence="1">
    <location>
        <begin position="1"/>
        <end position="62"/>
    </location>
</feature>
<keyword evidence="3" id="KW-1185">Reference proteome</keyword>
<name>A0A5J5EBD6_9PEZI</name>
<comment type="caution">
    <text evidence="2">The sequence shown here is derived from an EMBL/GenBank/DDBJ whole genome shotgun (WGS) entry which is preliminary data.</text>
</comment>
<gene>
    <name evidence="2" type="ORF">FN846DRAFT_896542</name>
</gene>
<dbReference type="EMBL" id="VXIS01000586">
    <property type="protein sequence ID" value="KAA8892795.1"/>
    <property type="molecule type" value="Genomic_DNA"/>
</dbReference>
<feature type="compositionally biased region" description="Low complexity" evidence="1">
    <location>
        <begin position="23"/>
        <end position="38"/>
    </location>
</feature>
<organism evidence="2 3">
    <name type="scientific">Sphaerosporella brunnea</name>
    <dbReference type="NCBI Taxonomy" id="1250544"/>
    <lineage>
        <taxon>Eukaryota</taxon>
        <taxon>Fungi</taxon>
        <taxon>Dikarya</taxon>
        <taxon>Ascomycota</taxon>
        <taxon>Pezizomycotina</taxon>
        <taxon>Pezizomycetes</taxon>
        <taxon>Pezizales</taxon>
        <taxon>Pyronemataceae</taxon>
        <taxon>Sphaerosporella</taxon>
    </lineage>
</organism>
<feature type="compositionally biased region" description="Basic and acidic residues" evidence="1">
    <location>
        <begin position="307"/>
        <end position="318"/>
    </location>
</feature>
<evidence type="ECO:0000313" key="3">
    <source>
        <dbReference type="Proteomes" id="UP000326924"/>
    </source>
</evidence>
<feature type="compositionally biased region" description="Basic and acidic residues" evidence="1">
    <location>
        <begin position="284"/>
        <end position="295"/>
    </location>
</feature>
<dbReference type="InParanoid" id="A0A5J5EBD6"/>
<feature type="region of interest" description="Disordered" evidence="1">
    <location>
        <begin position="273"/>
        <end position="318"/>
    </location>
</feature>
<evidence type="ECO:0000313" key="2">
    <source>
        <dbReference type="EMBL" id="KAA8892795.1"/>
    </source>
</evidence>
<evidence type="ECO:0000256" key="1">
    <source>
        <dbReference type="SAM" id="MobiDB-lite"/>
    </source>
</evidence>